<dbReference type="GO" id="GO:0000976">
    <property type="term" value="F:transcription cis-regulatory region binding"/>
    <property type="evidence" value="ECO:0007669"/>
    <property type="project" value="TreeGrafter"/>
</dbReference>
<keyword evidence="3" id="KW-0804">Transcription</keyword>
<dbReference type="InterPro" id="IPR018060">
    <property type="entry name" value="HTH_AraC"/>
</dbReference>
<dbReference type="SUPFAM" id="SSF46689">
    <property type="entry name" value="Homeodomain-like"/>
    <property type="match status" value="1"/>
</dbReference>
<dbReference type="KEGG" id="pmaw:MACH26_39750"/>
<accession>A0AA48HNG5</accession>
<evidence type="ECO:0000256" key="3">
    <source>
        <dbReference type="ARBA" id="ARBA00023163"/>
    </source>
</evidence>
<dbReference type="SMART" id="SM00342">
    <property type="entry name" value="HTH_ARAC"/>
    <property type="match status" value="1"/>
</dbReference>
<evidence type="ECO:0000313" key="6">
    <source>
        <dbReference type="Proteomes" id="UP001333710"/>
    </source>
</evidence>
<keyword evidence="6" id="KW-1185">Reference proteome</keyword>
<dbReference type="PANTHER" id="PTHR47894">
    <property type="entry name" value="HTH-TYPE TRANSCRIPTIONAL REGULATOR GADX"/>
    <property type="match status" value="1"/>
</dbReference>
<dbReference type="Gene3D" id="1.10.10.60">
    <property type="entry name" value="Homeodomain-like"/>
    <property type="match status" value="1"/>
</dbReference>
<protein>
    <recommendedName>
        <fullName evidence="4">HTH araC/xylS-type domain-containing protein</fullName>
    </recommendedName>
</protein>
<evidence type="ECO:0000256" key="1">
    <source>
        <dbReference type="ARBA" id="ARBA00023015"/>
    </source>
</evidence>
<dbReference type="PROSITE" id="PS01124">
    <property type="entry name" value="HTH_ARAC_FAMILY_2"/>
    <property type="match status" value="1"/>
</dbReference>
<feature type="domain" description="HTH araC/xylS-type" evidence="4">
    <location>
        <begin position="19"/>
        <end position="117"/>
    </location>
</feature>
<evidence type="ECO:0000259" key="4">
    <source>
        <dbReference type="PROSITE" id="PS01124"/>
    </source>
</evidence>
<dbReference type="GO" id="GO:0005829">
    <property type="term" value="C:cytosol"/>
    <property type="evidence" value="ECO:0007669"/>
    <property type="project" value="TreeGrafter"/>
</dbReference>
<reference evidence="5" key="1">
    <citation type="submission" date="2023-01" db="EMBL/GenBank/DDBJ databases">
        <title>Complete genome sequence of Planctobacterium marinum strain Dej080120_11.</title>
        <authorList>
            <person name="Ueki S."/>
            <person name="Maruyama F."/>
        </authorList>
    </citation>
    <scope>NUCLEOTIDE SEQUENCE</scope>
    <source>
        <strain evidence="5">Dej080120_11</strain>
    </source>
</reference>
<dbReference type="InterPro" id="IPR009057">
    <property type="entry name" value="Homeodomain-like_sf"/>
</dbReference>
<dbReference type="GO" id="GO:0003700">
    <property type="term" value="F:DNA-binding transcription factor activity"/>
    <property type="evidence" value="ECO:0007669"/>
    <property type="project" value="InterPro"/>
</dbReference>
<dbReference type="Pfam" id="PF12833">
    <property type="entry name" value="HTH_18"/>
    <property type="match status" value="1"/>
</dbReference>
<sequence length="117" mass="13555">MKLEGYAMKLYRNIRHKNEQAKRWLREQLALVAYSDQNLTSGMQISPATLKRKLKQHGTSFQKLQDLSKAQTALFDLKVKNLTNEQAAQSSQFKNLPNFRRTIKRWTGMTPSELKSG</sequence>
<organism evidence="5 6">
    <name type="scientific">Planctobacterium marinum</name>
    <dbReference type="NCBI Taxonomy" id="1631968"/>
    <lineage>
        <taxon>Bacteria</taxon>
        <taxon>Pseudomonadati</taxon>
        <taxon>Pseudomonadota</taxon>
        <taxon>Gammaproteobacteria</taxon>
        <taxon>Alteromonadales</taxon>
        <taxon>Alteromonadaceae</taxon>
        <taxon>Planctobacterium</taxon>
    </lineage>
</organism>
<dbReference type="Proteomes" id="UP001333710">
    <property type="component" value="Chromosome"/>
</dbReference>
<evidence type="ECO:0000256" key="2">
    <source>
        <dbReference type="ARBA" id="ARBA00023125"/>
    </source>
</evidence>
<proteinExistence type="predicted"/>
<keyword evidence="2" id="KW-0238">DNA-binding</keyword>
<name>A0AA48HNG5_9ALTE</name>
<keyword evidence="1" id="KW-0805">Transcription regulation</keyword>
<dbReference type="EMBL" id="AP027272">
    <property type="protein sequence ID" value="BDX08454.1"/>
    <property type="molecule type" value="Genomic_DNA"/>
</dbReference>
<gene>
    <name evidence="5" type="ORF">MACH26_39750</name>
</gene>
<dbReference type="RefSeq" id="WP_338294522.1">
    <property type="nucleotide sequence ID" value="NZ_AP027272.1"/>
</dbReference>
<dbReference type="PANTHER" id="PTHR47894:SF1">
    <property type="entry name" value="HTH-TYPE TRANSCRIPTIONAL REGULATOR VQSM"/>
    <property type="match status" value="1"/>
</dbReference>
<evidence type="ECO:0000313" key="5">
    <source>
        <dbReference type="EMBL" id="BDX08454.1"/>
    </source>
</evidence>
<dbReference type="AlphaFoldDB" id="A0AA48HNG5"/>